<gene>
    <name evidence="3" type="ORF">TH6_07295</name>
</gene>
<dbReference type="Pfam" id="PF03886">
    <property type="entry name" value="ABC_trans_aux"/>
    <property type="match status" value="1"/>
</dbReference>
<sequence length="190" mass="20795">MMISRCVMLLVAPVLVACASPSVPDQYYLLSPMVQPVSASGSSSVIGVGPVTIPSYLDRSTIVTRSTANRPEVNSGYRWAEPLGENINRVVMDNLDRSGVASRLEVFPWTSRDQVDWQIVVDIDQFERQADGNVILTARWKLVHFQSGEIVAAAKYNKVSTPNDSTIEGTVIAMSSLLADLTREIATRIP</sequence>
<proteinExistence type="predicted"/>
<feature type="domain" description="ABC-type transport auxiliary lipoprotein component" evidence="2">
    <location>
        <begin position="28"/>
        <end position="186"/>
    </location>
</feature>
<dbReference type="SUPFAM" id="SSF159594">
    <property type="entry name" value="XCC0632-like"/>
    <property type="match status" value="1"/>
</dbReference>
<comment type="caution">
    <text evidence="3">The sequence shown here is derived from an EMBL/GenBank/DDBJ whole genome shotgun (WGS) entry which is preliminary data.</text>
</comment>
<dbReference type="Proteomes" id="UP000253061">
    <property type="component" value="Unassembled WGS sequence"/>
</dbReference>
<feature type="signal peptide" evidence="1">
    <location>
        <begin position="1"/>
        <end position="19"/>
    </location>
</feature>
<dbReference type="InterPro" id="IPR005586">
    <property type="entry name" value="ABC_trans_aux"/>
</dbReference>
<evidence type="ECO:0000313" key="3">
    <source>
        <dbReference type="EMBL" id="RCK22853.1"/>
    </source>
</evidence>
<evidence type="ECO:0000256" key="1">
    <source>
        <dbReference type="SAM" id="SignalP"/>
    </source>
</evidence>
<keyword evidence="1" id="KW-0732">Signal</keyword>
<feature type="chain" id="PRO_5016586852" description="ABC-type transport auxiliary lipoprotein component domain-containing protein" evidence="1">
    <location>
        <begin position="20"/>
        <end position="190"/>
    </location>
</feature>
<reference evidence="3 4" key="1">
    <citation type="submission" date="2014-07" db="EMBL/GenBank/DDBJ databases">
        <title>Draft genome sequence of Thalassospira profundimaris R8-17.</title>
        <authorList>
            <person name="Lai Q."/>
            <person name="Shao Z."/>
        </authorList>
    </citation>
    <scope>NUCLEOTIDE SEQUENCE [LARGE SCALE GENOMIC DNA]</scope>
    <source>
        <strain evidence="3 4">R8-17</strain>
    </source>
</reference>
<name>A0A367VCH5_9PROT</name>
<evidence type="ECO:0000259" key="2">
    <source>
        <dbReference type="Pfam" id="PF03886"/>
    </source>
</evidence>
<dbReference type="EMBL" id="JPWB01000003">
    <property type="protein sequence ID" value="RCK22853.1"/>
    <property type="molecule type" value="Genomic_DNA"/>
</dbReference>
<dbReference type="AlphaFoldDB" id="A0A367VCH5"/>
<dbReference type="PROSITE" id="PS51257">
    <property type="entry name" value="PROKAR_LIPOPROTEIN"/>
    <property type="match status" value="1"/>
</dbReference>
<accession>A0A367VCH5</accession>
<protein>
    <recommendedName>
        <fullName evidence="2">ABC-type transport auxiliary lipoprotein component domain-containing protein</fullName>
    </recommendedName>
</protein>
<dbReference type="Gene3D" id="3.40.50.10610">
    <property type="entry name" value="ABC-type transport auxiliary lipoprotein component"/>
    <property type="match status" value="1"/>
</dbReference>
<organism evidence="3 4">
    <name type="scientific">Thalassospira profundimaris</name>
    <dbReference type="NCBI Taxonomy" id="502049"/>
    <lineage>
        <taxon>Bacteria</taxon>
        <taxon>Pseudomonadati</taxon>
        <taxon>Pseudomonadota</taxon>
        <taxon>Alphaproteobacteria</taxon>
        <taxon>Rhodospirillales</taxon>
        <taxon>Thalassospiraceae</taxon>
        <taxon>Thalassospira</taxon>
    </lineage>
</organism>
<evidence type="ECO:0000313" key="4">
    <source>
        <dbReference type="Proteomes" id="UP000253061"/>
    </source>
</evidence>